<evidence type="ECO:0000256" key="1">
    <source>
        <dbReference type="SAM" id="MobiDB-lite"/>
    </source>
</evidence>
<comment type="caution">
    <text evidence="2">The sequence shown here is derived from an EMBL/GenBank/DDBJ whole genome shotgun (WGS) entry which is preliminary data.</text>
</comment>
<gene>
    <name evidence="2" type="ORF">J9B83_02870</name>
</gene>
<sequence length="75" mass="8791">MTESLDGQPIERDFSARSMEEQEDFLSQTWCNHCLEMDLGMVNPKEYETKERIWIEGECVKCGKVTVTEIVEEEE</sequence>
<proteinExistence type="predicted"/>
<dbReference type="EMBL" id="JAGSSV010000002">
    <property type="protein sequence ID" value="MBR7887871.1"/>
    <property type="molecule type" value="Genomic_DNA"/>
</dbReference>
<protein>
    <submittedName>
        <fullName evidence="2">Uncharacterized protein</fullName>
    </submittedName>
</protein>
<dbReference type="RefSeq" id="WP_211535224.1">
    <property type="nucleotide sequence ID" value="NZ_JAGSSV010000002.1"/>
</dbReference>
<keyword evidence="3" id="KW-1185">Reference proteome</keyword>
<name>A0ABS5H848_9GAMM</name>
<reference evidence="3" key="2">
    <citation type="submission" date="2023-07" db="EMBL/GenBank/DDBJ databases">
        <title>Marinomonas vulgaris A79, complete genome.</title>
        <authorList>
            <person name="Ying J.-J."/>
        </authorList>
    </citation>
    <scope>NUCLEOTIDE SEQUENCE [LARGE SCALE GENOMIC DNA]</scope>
    <source>
        <strain evidence="3">A79</strain>
    </source>
</reference>
<dbReference type="Proteomes" id="UP000679722">
    <property type="component" value="Unassembled WGS sequence"/>
</dbReference>
<accession>A0ABS5H848</accession>
<feature type="region of interest" description="Disordered" evidence="1">
    <location>
        <begin position="1"/>
        <end position="20"/>
    </location>
</feature>
<feature type="compositionally biased region" description="Basic and acidic residues" evidence="1">
    <location>
        <begin position="9"/>
        <end position="20"/>
    </location>
</feature>
<evidence type="ECO:0000313" key="2">
    <source>
        <dbReference type="EMBL" id="MBR7887871.1"/>
    </source>
</evidence>
<evidence type="ECO:0000313" key="3">
    <source>
        <dbReference type="Proteomes" id="UP000679722"/>
    </source>
</evidence>
<organism evidence="2 3">
    <name type="scientific">Marinomonas vulgaris</name>
    <dbReference type="NCBI Taxonomy" id="2823372"/>
    <lineage>
        <taxon>Bacteria</taxon>
        <taxon>Pseudomonadati</taxon>
        <taxon>Pseudomonadota</taxon>
        <taxon>Gammaproteobacteria</taxon>
        <taxon>Oceanospirillales</taxon>
        <taxon>Oceanospirillaceae</taxon>
        <taxon>Marinomonas</taxon>
    </lineage>
</organism>
<reference evidence="2 3" key="1">
    <citation type="submission" date="2021-04" db="EMBL/GenBank/DDBJ databases">
        <authorList>
            <person name="Sun C."/>
        </authorList>
    </citation>
    <scope>NUCLEOTIDE SEQUENCE [LARGE SCALE GENOMIC DNA]</scope>
    <source>
        <strain evidence="2 3">A79</strain>
    </source>
</reference>